<evidence type="ECO:0000259" key="4">
    <source>
        <dbReference type="Pfam" id="PF09273"/>
    </source>
</evidence>
<dbReference type="SUPFAM" id="SSF81822">
    <property type="entry name" value="RuBisCo LSMT C-terminal, substrate-binding domain"/>
    <property type="match status" value="1"/>
</dbReference>
<dbReference type="GO" id="GO:0016279">
    <property type="term" value="F:protein-lysine N-methyltransferase activity"/>
    <property type="evidence" value="ECO:0007669"/>
    <property type="project" value="TreeGrafter"/>
</dbReference>
<protein>
    <recommendedName>
        <fullName evidence="4">Rubisco LSMT substrate-binding domain-containing protein</fullName>
    </recommendedName>
</protein>
<dbReference type="InterPro" id="IPR050600">
    <property type="entry name" value="SETD3_SETD6_MTase"/>
</dbReference>
<evidence type="ECO:0000256" key="2">
    <source>
        <dbReference type="ARBA" id="ARBA00022679"/>
    </source>
</evidence>
<dbReference type="Pfam" id="PF09273">
    <property type="entry name" value="Rubis-subs-bind"/>
    <property type="match status" value="1"/>
</dbReference>
<dbReference type="GO" id="GO:0032259">
    <property type="term" value="P:methylation"/>
    <property type="evidence" value="ECO:0007669"/>
    <property type="project" value="UniProtKB-KW"/>
</dbReference>
<evidence type="ECO:0000256" key="1">
    <source>
        <dbReference type="ARBA" id="ARBA00022603"/>
    </source>
</evidence>
<dbReference type="InterPro" id="IPR036464">
    <property type="entry name" value="Rubisco_LSMT_subst-bd_sf"/>
</dbReference>
<keyword evidence="1" id="KW-0489">Methyltransferase</keyword>
<keyword evidence="6" id="KW-1185">Reference proteome</keyword>
<dbReference type="InterPro" id="IPR046341">
    <property type="entry name" value="SET_dom_sf"/>
</dbReference>
<dbReference type="PANTHER" id="PTHR13271:SF34">
    <property type="entry name" value="N-LYSINE METHYLTRANSFERASE SETD6"/>
    <property type="match status" value="1"/>
</dbReference>
<dbReference type="EMBL" id="CAJZBQ010000058">
    <property type="protein sequence ID" value="CAG9334607.1"/>
    <property type="molecule type" value="Genomic_DNA"/>
</dbReference>
<organism evidence="5 6">
    <name type="scientific">Blepharisma stoltei</name>
    <dbReference type="NCBI Taxonomy" id="1481888"/>
    <lineage>
        <taxon>Eukaryota</taxon>
        <taxon>Sar</taxon>
        <taxon>Alveolata</taxon>
        <taxon>Ciliophora</taxon>
        <taxon>Postciliodesmatophora</taxon>
        <taxon>Heterotrichea</taxon>
        <taxon>Heterotrichida</taxon>
        <taxon>Blepharismidae</taxon>
        <taxon>Blepharisma</taxon>
    </lineage>
</organism>
<gene>
    <name evidence="5" type="ORF">BSTOLATCC_MIC61219</name>
</gene>
<comment type="caution">
    <text evidence="5">The sequence shown here is derived from an EMBL/GenBank/DDBJ whole genome shotgun (WGS) entry which is preliminary data.</text>
</comment>
<evidence type="ECO:0000313" key="5">
    <source>
        <dbReference type="EMBL" id="CAG9334607.1"/>
    </source>
</evidence>
<evidence type="ECO:0000256" key="3">
    <source>
        <dbReference type="ARBA" id="ARBA00022691"/>
    </source>
</evidence>
<proteinExistence type="predicted"/>
<keyword evidence="2" id="KW-0808">Transferase</keyword>
<name>A0AAU9KCK1_9CILI</name>
<dbReference type="PANTHER" id="PTHR13271">
    <property type="entry name" value="UNCHARACTERIZED PUTATIVE METHYLTRANSFERASE"/>
    <property type="match status" value="1"/>
</dbReference>
<evidence type="ECO:0000313" key="6">
    <source>
        <dbReference type="Proteomes" id="UP001162131"/>
    </source>
</evidence>
<dbReference type="Gene3D" id="3.90.1420.10">
    <property type="entry name" value="Rubisco LSMT, substrate-binding domain"/>
    <property type="match status" value="1"/>
</dbReference>
<dbReference type="AlphaFoldDB" id="A0AAU9KCK1"/>
<dbReference type="Gene3D" id="3.90.1410.10">
    <property type="entry name" value="set domain protein methyltransferase, domain 1"/>
    <property type="match status" value="1"/>
</dbReference>
<dbReference type="CDD" id="cd10527">
    <property type="entry name" value="SET_LSMT"/>
    <property type="match status" value="1"/>
</dbReference>
<feature type="domain" description="Rubisco LSMT substrate-binding" evidence="4">
    <location>
        <begin position="399"/>
        <end position="495"/>
    </location>
</feature>
<accession>A0AAU9KCK1</accession>
<dbReference type="InterPro" id="IPR015353">
    <property type="entry name" value="Rubisco_LSMT_subst-bd"/>
</dbReference>
<reference evidence="5" key="1">
    <citation type="submission" date="2021-09" db="EMBL/GenBank/DDBJ databases">
        <authorList>
            <consortium name="AG Swart"/>
            <person name="Singh M."/>
            <person name="Singh A."/>
            <person name="Seah K."/>
            <person name="Emmerich C."/>
        </authorList>
    </citation>
    <scope>NUCLEOTIDE SEQUENCE</scope>
    <source>
        <strain evidence="5">ATCC30299</strain>
    </source>
</reference>
<keyword evidence="3" id="KW-0949">S-adenosyl-L-methionine</keyword>
<dbReference type="SUPFAM" id="SSF82199">
    <property type="entry name" value="SET domain"/>
    <property type="match status" value="1"/>
</dbReference>
<sequence length="555" mass="65393">MIKYFFNKHMYKAVQGAVKLTPPPALEAYFQWARARGIRWDKIEYPVLFPPGYIGSRAIAPIQPGEPIIIAPNPSLLTTKVALNSEMEEIYDQNKDLFSERNSRYEDLVLITFLIWEKYKGENSEWYDFIVSQPECPEVLQDWSIEEIKELQDEDLEYESKSQLATEMKIYSSWKKVIKKYPQYFKPAMMVYKEFNWAYKIIGTRTFGKFVPYATFTPIGEFLNHNNTETFYCYVHPDEVPDSSSRYDGFKDFEDHDDDIAEKNPIISVTCQTLVSVNKEGNTNFDESLKNKFNKIKKEAEEIDGVEFMEKMNKEEYQPPGVLLSESDEKQLRIVAGPNDRYEEGSEVYMSYGRYSNRQLLCVYGFSLKDNIYNYARIKPNLTHFTNNPEQIRHIRSFKLDRPCAFKIRAQHLCLDLIRAIRALRWKSSMSEKAFFNPADIELELETFEHAKFILERWLSCYPTSYEQDLQLLQENPPMRLYFALTYRSEVKRILKKQIQLINVTIGILLKLRTQMDLDLALIPIEEYEQQEEVQENRRAIDSYLRSLKSSQLSS</sequence>
<dbReference type="GO" id="GO:0005634">
    <property type="term" value="C:nucleus"/>
    <property type="evidence" value="ECO:0007669"/>
    <property type="project" value="TreeGrafter"/>
</dbReference>
<dbReference type="Proteomes" id="UP001162131">
    <property type="component" value="Unassembled WGS sequence"/>
</dbReference>